<dbReference type="STRING" id="306902.C4YAW8"/>
<dbReference type="EMBL" id="CH408082">
    <property type="protein sequence ID" value="EEQ41305.1"/>
    <property type="molecule type" value="Genomic_DNA"/>
</dbReference>
<accession>C4YAW8</accession>
<dbReference type="HOGENOM" id="CLU_619635_0_0_1"/>
<reference evidence="1 2" key="1">
    <citation type="journal article" date="2009" name="Nature">
        <title>Evolution of pathogenicity and sexual reproduction in eight Candida genomes.</title>
        <authorList>
            <person name="Butler G."/>
            <person name="Rasmussen M.D."/>
            <person name="Lin M.F."/>
            <person name="Santos M.A."/>
            <person name="Sakthikumar S."/>
            <person name="Munro C.A."/>
            <person name="Rheinbay E."/>
            <person name="Grabherr M."/>
            <person name="Forche A."/>
            <person name="Reedy J.L."/>
            <person name="Agrafioti I."/>
            <person name="Arnaud M.B."/>
            <person name="Bates S."/>
            <person name="Brown A.J."/>
            <person name="Brunke S."/>
            <person name="Costanzo M.C."/>
            <person name="Fitzpatrick D.A."/>
            <person name="de Groot P.W."/>
            <person name="Harris D."/>
            <person name="Hoyer L.L."/>
            <person name="Hube B."/>
            <person name="Klis F.M."/>
            <person name="Kodira C."/>
            <person name="Lennard N."/>
            <person name="Logue M.E."/>
            <person name="Martin R."/>
            <person name="Neiman A.M."/>
            <person name="Nikolaou E."/>
            <person name="Quail M.A."/>
            <person name="Quinn J."/>
            <person name="Santos M.C."/>
            <person name="Schmitzberger F.F."/>
            <person name="Sherlock G."/>
            <person name="Shah P."/>
            <person name="Silverstein K.A."/>
            <person name="Skrzypek M.S."/>
            <person name="Soll D."/>
            <person name="Staggs R."/>
            <person name="Stansfield I."/>
            <person name="Stumpf M.P."/>
            <person name="Sudbery P.E."/>
            <person name="Srikantha T."/>
            <person name="Zeng Q."/>
            <person name="Berman J."/>
            <person name="Berriman M."/>
            <person name="Heitman J."/>
            <person name="Gow N.A."/>
            <person name="Lorenz M.C."/>
            <person name="Birren B.W."/>
            <person name="Kellis M."/>
            <person name="Cuomo C.A."/>
        </authorList>
    </citation>
    <scope>NUCLEOTIDE SEQUENCE [LARGE SCALE GENOMIC DNA]</scope>
    <source>
        <strain evidence="1 2">ATCC 42720</strain>
    </source>
</reference>
<dbReference type="KEGG" id="clu:CLUG_05433"/>
<organism evidence="1 2">
    <name type="scientific">Clavispora lusitaniae (strain ATCC 42720)</name>
    <name type="common">Yeast</name>
    <name type="synonym">Candida lusitaniae</name>
    <dbReference type="NCBI Taxonomy" id="306902"/>
    <lineage>
        <taxon>Eukaryota</taxon>
        <taxon>Fungi</taxon>
        <taxon>Dikarya</taxon>
        <taxon>Ascomycota</taxon>
        <taxon>Saccharomycotina</taxon>
        <taxon>Pichiomycetes</taxon>
        <taxon>Metschnikowiaceae</taxon>
        <taxon>Clavispora</taxon>
    </lineage>
</organism>
<dbReference type="OrthoDB" id="8060854at2759"/>
<dbReference type="VEuPathDB" id="FungiDB:CLUG_05433"/>
<dbReference type="AlphaFoldDB" id="C4YAW8"/>
<evidence type="ECO:0000313" key="2">
    <source>
        <dbReference type="Proteomes" id="UP000007703"/>
    </source>
</evidence>
<sequence length="442" mass="48419">MKRGVTIHGLSVQLSQDSISELGGGSSTTNVLGSGGTFSNDIVSGLGDLVGVLVQAQVSQHHGGRQNHSGWVGGVLALDVQTNVSATWLENGVFSTEVGTWNQTWTTNQGSTNVGKNRTVQVWSHQNVKSLRLGNGLHRSIVDNQVVDFDAWVVSADVLDGLSEQTVTQLHDVGLVDGSNQLSVVLLGKVKGELGNSLRLESGHDLQGLNDTWNRSVLQARVFTFGVFSDQGKVNAVQSGLDTWDVLDQNQRSVDVQLLSQGNVQRSGSGVGRGVQDTFQTNLVSLQRLDGLGDTLVVFGQTGNINNFPFDWDTLVLEDGLHRVGDFLTNTVTWNQSDSVGTAILLWQHGLWRCKGGKSTDSRRLVFDWDILDRVPGVPNKLIKSRRRVSLSLFESLRVSLCWRMVSPTLSKTGQWQNEKNCRKHRRTLLGAFISESYRQLH</sequence>
<evidence type="ECO:0000313" key="1">
    <source>
        <dbReference type="EMBL" id="EEQ41305.1"/>
    </source>
</evidence>
<protein>
    <submittedName>
        <fullName evidence="1">Uncharacterized protein</fullName>
    </submittedName>
</protein>
<proteinExistence type="predicted"/>
<dbReference type="InParanoid" id="C4YAW8"/>
<dbReference type="Proteomes" id="UP000007703">
    <property type="component" value="Unassembled WGS sequence"/>
</dbReference>
<name>C4YAW8_CLAL4</name>
<gene>
    <name evidence="1" type="ORF">CLUG_05433</name>
</gene>